<keyword evidence="2" id="KW-1185">Reference proteome</keyword>
<feature type="non-terminal residue" evidence="1">
    <location>
        <position position="219"/>
    </location>
</feature>
<sequence>MDKRMLPTGESTNLNRIKNFGANNLFILKRNEITDPIVCLKMCAVMVSRSIVITRNTCMQQPLAYIFQTLNMKYSHILRSVMTTHSTPLKTSLEFKIHNRDQETQTKPETIGIESCEQHIKRLEKFRSQKGYRFYLYVTVEITLLAPVSCCHIPFLTRNHVLTYAHPYHNLSEFQHFQRTLIRRINKNLDGSGTFIPVMMLRKPACAFKGTHEPLLDDK</sequence>
<protein>
    <submittedName>
        <fullName evidence="1">Uncharacterized protein</fullName>
    </submittedName>
</protein>
<evidence type="ECO:0000313" key="2">
    <source>
        <dbReference type="Proteomes" id="UP001152795"/>
    </source>
</evidence>
<dbReference type="AlphaFoldDB" id="A0A6S7G103"/>
<name>A0A6S7G103_PARCT</name>
<gene>
    <name evidence="1" type="ORF">PACLA_8A071528</name>
</gene>
<organism evidence="1 2">
    <name type="scientific">Paramuricea clavata</name>
    <name type="common">Red gorgonian</name>
    <name type="synonym">Violescent sea-whip</name>
    <dbReference type="NCBI Taxonomy" id="317549"/>
    <lineage>
        <taxon>Eukaryota</taxon>
        <taxon>Metazoa</taxon>
        <taxon>Cnidaria</taxon>
        <taxon>Anthozoa</taxon>
        <taxon>Octocorallia</taxon>
        <taxon>Malacalcyonacea</taxon>
        <taxon>Plexauridae</taxon>
        <taxon>Paramuricea</taxon>
    </lineage>
</organism>
<comment type="caution">
    <text evidence="1">The sequence shown here is derived from an EMBL/GenBank/DDBJ whole genome shotgun (WGS) entry which is preliminary data.</text>
</comment>
<proteinExistence type="predicted"/>
<evidence type="ECO:0000313" key="1">
    <source>
        <dbReference type="EMBL" id="CAB3986504.1"/>
    </source>
</evidence>
<dbReference type="EMBL" id="CACRXK020001024">
    <property type="protein sequence ID" value="CAB3986504.1"/>
    <property type="molecule type" value="Genomic_DNA"/>
</dbReference>
<accession>A0A6S7G103</accession>
<dbReference type="Proteomes" id="UP001152795">
    <property type="component" value="Unassembled WGS sequence"/>
</dbReference>
<reference evidence="1" key="1">
    <citation type="submission" date="2020-04" db="EMBL/GenBank/DDBJ databases">
        <authorList>
            <person name="Alioto T."/>
            <person name="Alioto T."/>
            <person name="Gomez Garrido J."/>
        </authorList>
    </citation>
    <scope>NUCLEOTIDE SEQUENCE</scope>
    <source>
        <strain evidence="1">A484AB</strain>
    </source>
</reference>